<comment type="caution">
    <text evidence="1">The sequence shown here is derived from an EMBL/GenBank/DDBJ whole genome shotgun (WGS) entry which is preliminary data.</text>
</comment>
<sequence>MNISLDHELQRSKDESFDDYFIRLHTNKHDYKIDKFVIRDLLNEESGENYSESKWRKDFAQYRRWADFHVNKQKPGSRNCR</sequence>
<gene>
    <name evidence="1" type="ORF">ABQG71_20740</name>
</gene>
<reference evidence="1 2" key="1">
    <citation type="submission" date="2024-06" db="EMBL/GenBank/DDBJ databases">
        <title>Construction of an artificial bacterial consortium using nitrogen cycle bacteria from Cuatro Cienegas Basin and a mangrove forest.</title>
        <authorList>
            <person name="Aguilera-Najera D."/>
            <person name="Marquez-Cianci L."/>
            <person name="Martinez-Perez E."/>
            <person name="Rosas-Barrera M."/>
            <person name="Rodriguez-Cruz U.E."/>
            <person name="Tapia-Lopez R."/>
            <person name="Eguiarte L.E."/>
            <person name="Souza-Saldivar V."/>
        </authorList>
    </citation>
    <scope>NUCLEOTIDE SEQUENCE [LARGE SCALE GENOMIC DNA]</scope>
    <source>
        <strain evidence="1 2">S14-15</strain>
    </source>
</reference>
<dbReference type="EMBL" id="JBEOME010000019">
    <property type="protein sequence ID" value="MER3123590.1"/>
    <property type="molecule type" value="Genomic_DNA"/>
</dbReference>
<keyword evidence="2" id="KW-1185">Reference proteome</keyword>
<proteinExistence type="predicted"/>
<evidence type="ECO:0000313" key="2">
    <source>
        <dbReference type="Proteomes" id="UP001467674"/>
    </source>
</evidence>
<name>A0ABV1SAM8_BACAB</name>
<evidence type="ECO:0000313" key="1">
    <source>
        <dbReference type="EMBL" id="MER3123590.1"/>
    </source>
</evidence>
<organism evidence="1 2">
    <name type="scientific">Bacillus altitudinis</name>
    <dbReference type="NCBI Taxonomy" id="293387"/>
    <lineage>
        <taxon>Bacteria</taxon>
        <taxon>Bacillati</taxon>
        <taxon>Bacillota</taxon>
        <taxon>Bacilli</taxon>
        <taxon>Bacillales</taxon>
        <taxon>Bacillaceae</taxon>
        <taxon>Bacillus</taxon>
    </lineage>
</organism>
<dbReference type="Proteomes" id="UP001467674">
    <property type="component" value="Unassembled WGS sequence"/>
</dbReference>
<protein>
    <submittedName>
        <fullName evidence="1">Uncharacterized protein</fullName>
    </submittedName>
</protein>
<dbReference type="RefSeq" id="WP_234900695.1">
    <property type="nucleotide sequence ID" value="NZ_JBEOME010000019.1"/>
</dbReference>
<accession>A0ABV1SAM8</accession>